<proteinExistence type="predicted"/>
<keyword evidence="2" id="KW-1185">Reference proteome</keyword>
<evidence type="ECO:0000313" key="1">
    <source>
        <dbReference type="EMBL" id="MBO1513535.1"/>
    </source>
</evidence>
<accession>A0ABS3N663</accession>
<evidence type="ECO:0000313" key="2">
    <source>
        <dbReference type="Proteomes" id="UP000663981"/>
    </source>
</evidence>
<reference evidence="1 2" key="1">
    <citation type="submission" date="2021-03" db="EMBL/GenBank/DDBJ databases">
        <title>Whole genome sequence of Metabacillus bambusae BG109.</title>
        <authorList>
            <person name="Jeong J.W."/>
        </authorList>
    </citation>
    <scope>NUCLEOTIDE SEQUENCE [LARGE SCALE GENOMIC DNA]</scope>
    <source>
        <strain evidence="1 2">BG109</strain>
    </source>
</reference>
<organism evidence="1 2">
    <name type="scientific">Metabacillus bambusae</name>
    <dbReference type="NCBI Taxonomy" id="2795218"/>
    <lineage>
        <taxon>Bacteria</taxon>
        <taxon>Bacillati</taxon>
        <taxon>Bacillota</taxon>
        <taxon>Bacilli</taxon>
        <taxon>Bacillales</taxon>
        <taxon>Bacillaceae</taxon>
        <taxon>Metabacillus</taxon>
    </lineage>
</organism>
<comment type="caution">
    <text evidence="1">The sequence shown here is derived from an EMBL/GenBank/DDBJ whole genome shotgun (WGS) entry which is preliminary data.</text>
</comment>
<name>A0ABS3N663_9BACI</name>
<sequence>MKDTQLYFWKPLMDRYKKELSMVAEYYNRTIPSFGDIEKEANDYADTIYNSFPADENTDPATVADFANDEGIQLYELLDTMKKNHLLMSISLLCQIWEQQLIKFTLKELRHFLHIQNNSLSFGDAKKIFELHCVKFEDTKSWEKIKEIRLLVNTIKHGDGESARRLRKIRPDYFELDFIKGTDTLELAGAVLLDSFSLMVEEQDFRSYVEATETFWDEMPERAYSNVDAIISAFSKKK</sequence>
<protein>
    <submittedName>
        <fullName evidence="1">Uncharacterized protein</fullName>
    </submittedName>
</protein>
<dbReference type="Proteomes" id="UP000663981">
    <property type="component" value="Unassembled WGS sequence"/>
</dbReference>
<dbReference type="RefSeq" id="WP_207980493.1">
    <property type="nucleotide sequence ID" value="NZ_JAGDEL010000015.1"/>
</dbReference>
<gene>
    <name evidence="1" type="ORF">I7822_17990</name>
</gene>
<dbReference type="EMBL" id="JAGDEL010000015">
    <property type="protein sequence ID" value="MBO1513535.1"/>
    <property type="molecule type" value="Genomic_DNA"/>
</dbReference>